<dbReference type="EMBL" id="MN740698">
    <property type="protein sequence ID" value="QHU08755.1"/>
    <property type="molecule type" value="Genomic_DNA"/>
</dbReference>
<reference evidence="1" key="1">
    <citation type="journal article" date="2020" name="Nature">
        <title>Giant virus diversity and host interactions through global metagenomics.</title>
        <authorList>
            <person name="Schulz F."/>
            <person name="Roux S."/>
            <person name="Paez-Espino D."/>
            <person name="Jungbluth S."/>
            <person name="Walsh D.A."/>
            <person name="Denef V.J."/>
            <person name="McMahon K.D."/>
            <person name="Konstantinidis K.T."/>
            <person name="Eloe-Fadrosh E.A."/>
            <person name="Kyrpides N.C."/>
            <person name="Woyke T."/>
        </authorList>
    </citation>
    <scope>NUCLEOTIDE SEQUENCE</scope>
    <source>
        <strain evidence="1">GVMAG-S-1063924-116</strain>
    </source>
</reference>
<organism evidence="1">
    <name type="scientific">viral metagenome</name>
    <dbReference type="NCBI Taxonomy" id="1070528"/>
    <lineage>
        <taxon>unclassified sequences</taxon>
        <taxon>metagenomes</taxon>
        <taxon>organismal metagenomes</taxon>
    </lineage>
</organism>
<proteinExistence type="predicted"/>
<dbReference type="AlphaFoldDB" id="A0A6C0JSL4"/>
<name>A0A6C0JSL4_9ZZZZ</name>
<protein>
    <submittedName>
        <fullName evidence="1">Uncharacterized protein</fullName>
    </submittedName>
</protein>
<evidence type="ECO:0000313" key="1">
    <source>
        <dbReference type="EMBL" id="QHU08755.1"/>
    </source>
</evidence>
<accession>A0A6C0JSL4</accession>
<sequence>MNLIYLQLPNNQLVDWMEHVAAFFNIVRSKSPPRLETPAVMCHVLVERNCTRISCRNMQDRCLAGENTRVNLPEETKAYLENEIKSLKGQGCKVGYSLGGEFIVYDDCAESVRLINSLLEKELHSHPDL</sequence>